<protein>
    <submittedName>
        <fullName evidence="1">Uncharacterized protein</fullName>
    </submittedName>
</protein>
<evidence type="ECO:0000313" key="1">
    <source>
        <dbReference type="EMBL" id="EWH09863.1"/>
    </source>
</evidence>
<proteinExistence type="predicted"/>
<dbReference type="AlphaFoldDB" id="W7QPP7"/>
<comment type="caution">
    <text evidence="1">The sequence shown here is derived from an EMBL/GenBank/DDBJ whole genome shotgun (WGS) entry which is preliminary data.</text>
</comment>
<dbReference type="Proteomes" id="UP000019276">
    <property type="component" value="Unassembled WGS sequence"/>
</dbReference>
<dbReference type="EMBL" id="ARZY01000018">
    <property type="protein sequence ID" value="EWH09863.1"/>
    <property type="molecule type" value="Genomic_DNA"/>
</dbReference>
<keyword evidence="2" id="KW-1185">Reference proteome</keyword>
<organism evidence="1 2">
    <name type="scientific">Catenovulum agarivorans DS-2</name>
    <dbReference type="NCBI Taxonomy" id="1328313"/>
    <lineage>
        <taxon>Bacteria</taxon>
        <taxon>Pseudomonadati</taxon>
        <taxon>Pseudomonadota</taxon>
        <taxon>Gammaproteobacteria</taxon>
        <taxon>Alteromonadales</taxon>
        <taxon>Alteromonadaceae</taxon>
        <taxon>Catenovulum</taxon>
    </lineage>
</organism>
<sequence>MIIIDGTINLPEFVWQNRYGYSPVNAQNTYATDGALFVEQSQVLAGRPIILTSDSEPTTVFNQLENHAAANAASEFTLSINGTNYNVMYDFSQQAVSGSPDINFADAEPDYINNIILRFIEV</sequence>
<dbReference type="RefSeq" id="WP_035014710.1">
    <property type="nucleotide sequence ID" value="NZ_ARZY01000018.1"/>
</dbReference>
<gene>
    <name evidence="1" type="ORF">DS2_10467</name>
</gene>
<accession>W7QPP7</accession>
<evidence type="ECO:0000313" key="2">
    <source>
        <dbReference type="Proteomes" id="UP000019276"/>
    </source>
</evidence>
<dbReference type="OrthoDB" id="5432576at2"/>
<dbReference type="eggNOG" id="ENOG503012J">
    <property type="taxonomic scope" value="Bacteria"/>
</dbReference>
<name>W7QPP7_9ALTE</name>
<reference evidence="1 2" key="1">
    <citation type="journal article" date="2014" name="Genome Announc.">
        <title>Draft Genome Sequence of the Agar-Degrading Bacterium Catenovulum sp. Strain DS-2, Isolated from Intestines of Haliotis diversicolor.</title>
        <authorList>
            <person name="Shan D."/>
            <person name="Li X."/>
            <person name="Gu Z."/>
            <person name="Wei G."/>
            <person name="Gao Z."/>
            <person name="Shao Z."/>
        </authorList>
    </citation>
    <scope>NUCLEOTIDE SEQUENCE [LARGE SCALE GENOMIC DNA]</scope>
    <source>
        <strain evidence="1 2">DS-2</strain>
    </source>
</reference>
<dbReference type="STRING" id="1328313.DS2_10467"/>